<sequence>MRDLSSIVSSVSQNPAFQSEYPSGFNKLTNAEEVLVGFSGLSEEEVIAAIAEHFNLQLIDYGNAIDFIDEFKVQDALHNSEIEWTFLKGKNWYPLSREDDNLHIVTNRPLCNAAKNFLRLADVQYTLIVTDKTLLQRVVSIVEGLENEAKEASEELEKIRALASETPVVNLVNSLISRALDMGASDMHVEPTKEGGIVRVRVDGLLHKLDTIPASLVLAVVSRLKILADMDIAEKRRPQDGKIALKHKNIDIRVSCLPLNNGESVVMRFLVKGSLKLDLNDLGFHHDLVEHIQQDLDRTSGVILMTGPTGSGKTTTLYSFLDSLNDIHEKIITLEDPVEYEIEGINQIQVKPDIGFDFAAGIRSIVRQDPDVIMVGEIRDSETARIAMQSALTGHLVFSTVHTNDAPSAYVRLIDLGVDEFLLNSAVVAILAQRLTRKLCEHCKEPDPHATEHIAKLELDKLAQQCGIEDITINRAVGCEHCKGTGYQGRLAILEYLPNVDHIKSLPKDSNFALSAEQFMRKQGYRSLKQDGLLKVLQGQTTIEEVMRVAG</sequence>
<dbReference type="InterPro" id="IPR003593">
    <property type="entry name" value="AAA+_ATPase"/>
</dbReference>
<dbReference type="PANTHER" id="PTHR30258">
    <property type="entry name" value="TYPE II SECRETION SYSTEM PROTEIN GSPE-RELATED"/>
    <property type="match status" value="1"/>
</dbReference>
<dbReference type="Proteomes" id="UP000033664">
    <property type="component" value="Unassembled WGS sequence"/>
</dbReference>
<dbReference type="OrthoDB" id="9804785at2"/>
<feature type="domain" description="Bacterial type II secretion system protein E" evidence="5">
    <location>
        <begin position="366"/>
        <end position="380"/>
    </location>
</feature>
<dbReference type="SMART" id="SM00382">
    <property type="entry name" value="AAA"/>
    <property type="match status" value="1"/>
</dbReference>
<keyword evidence="7" id="KW-1185">Reference proteome</keyword>
<accession>A0A0F4PU79</accession>
<dbReference type="PANTHER" id="PTHR30258:SF2">
    <property type="entry name" value="COMG OPERON PROTEIN 1"/>
    <property type="match status" value="1"/>
</dbReference>
<gene>
    <name evidence="6" type="ORF">TW72_13255</name>
</gene>
<dbReference type="FunFam" id="3.40.50.300:FF:000398">
    <property type="entry name" value="Type IV pilus assembly ATPase PilB"/>
    <property type="match status" value="1"/>
</dbReference>
<organism evidence="6 7">
    <name type="scientific">Pseudoalteromonas ruthenica</name>
    <dbReference type="NCBI Taxonomy" id="151081"/>
    <lineage>
        <taxon>Bacteria</taxon>
        <taxon>Pseudomonadati</taxon>
        <taxon>Pseudomonadota</taxon>
        <taxon>Gammaproteobacteria</taxon>
        <taxon>Alteromonadales</taxon>
        <taxon>Pseudoalteromonadaceae</taxon>
        <taxon>Pseudoalteromonas</taxon>
    </lineage>
</organism>
<feature type="coiled-coil region" evidence="4">
    <location>
        <begin position="135"/>
        <end position="165"/>
    </location>
</feature>
<protein>
    <recommendedName>
        <fullName evidence="5">Bacterial type II secretion system protein E domain-containing protein</fullName>
    </recommendedName>
</protein>
<dbReference type="CDD" id="cd01129">
    <property type="entry name" value="PulE-GspE-like"/>
    <property type="match status" value="1"/>
</dbReference>
<comment type="similarity">
    <text evidence="1">Belongs to the GSP E family.</text>
</comment>
<reference evidence="6 7" key="1">
    <citation type="journal article" date="2015" name="BMC Genomics">
        <title>Genome mining reveals unlocked bioactive potential of marine Gram-negative bacteria.</title>
        <authorList>
            <person name="Machado H."/>
            <person name="Sonnenschein E.C."/>
            <person name="Melchiorsen J."/>
            <person name="Gram L."/>
        </authorList>
    </citation>
    <scope>NUCLEOTIDE SEQUENCE [LARGE SCALE GENOMIC DNA]</scope>
    <source>
        <strain evidence="6 7">S3137</strain>
    </source>
</reference>
<dbReference type="Gene3D" id="3.40.50.300">
    <property type="entry name" value="P-loop containing nucleotide triphosphate hydrolases"/>
    <property type="match status" value="1"/>
</dbReference>
<dbReference type="AlphaFoldDB" id="A0A0F4PU79"/>
<keyword evidence="2" id="KW-0547">Nucleotide-binding</keyword>
<dbReference type="GO" id="GO:0005886">
    <property type="term" value="C:plasma membrane"/>
    <property type="evidence" value="ECO:0007669"/>
    <property type="project" value="TreeGrafter"/>
</dbReference>
<comment type="caution">
    <text evidence="6">The sequence shown here is derived from an EMBL/GenBank/DDBJ whole genome shotgun (WGS) entry which is preliminary data.</text>
</comment>
<dbReference type="GO" id="GO:0016887">
    <property type="term" value="F:ATP hydrolysis activity"/>
    <property type="evidence" value="ECO:0007669"/>
    <property type="project" value="TreeGrafter"/>
</dbReference>
<dbReference type="RefSeq" id="WP_045980375.1">
    <property type="nucleotide sequence ID" value="NZ_CP023396.1"/>
</dbReference>
<dbReference type="Pfam" id="PF00437">
    <property type="entry name" value="T2SSE"/>
    <property type="match status" value="1"/>
</dbReference>
<dbReference type="SUPFAM" id="SSF52540">
    <property type="entry name" value="P-loop containing nucleoside triphosphate hydrolases"/>
    <property type="match status" value="1"/>
</dbReference>
<dbReference type="GO" id="GO:0005524">
    <property type="term" value="F:ATP binding"/>
    <property type="evidence" value="ECO:0007669"/>
    <property type="project" value="UniProtKB-KW"/>
</dbReference>
<dbReference type="EMBL" id="JXXZ01000010">
    <property type="protein sequence ID" value="KJY98684.1"/>
    <property type="molecule type" value="Genomic_DNA"/>
</dbReference>
<proteinExistence type="inferred from homology"/>
<evidence type="ECO:0000256" key="4">
    <source>
        <dbReference type="SAM" id="Coils"/>
    </source>
</evidence>
<dbReference type="PROSITE" id="PS00662">
    <property type="entry name" value="T2SP_E"/>
    <property type="match status" value="1"/>
</dbReference>
<dbReference type="InterPro" id="IPR001482">
    <property type="entry name" value="T2SS/T4SS_dom"/>
</dbReference>
<keyword evidence="4" id="KW-0175">Coiled coil</keyword>
<keyword evidence="3" id="KW-0067">ATP-binding</keyword>
<name>A0A0F4PU79_9GAMM</name>
<evidence type="ECO:0000313" key="7">
    <source>
        <dbReference type="Proteomes" id="UP000033664"/>
    </source>
</evidence>
<evidence type="ECO:0000256" key="1">
    <source>
        <dbReference type="ARBA" id="ARBA00006611"/>
    </source>
</evidence>
<evidence type="ECO:0000256" key="3">
    <source>
        <dbReference type="ARBA" id="ARBA00022840"/>
    </source>
</evidence>
<dbReference type="Gene3D" id="3.30.450.90">
    <property type="match status" value="1"/>
</dbReference>
<evidence type="ECO:0000313" key="6">
    <source>
        <dbReference type="EMBL" id="KJY98684.1"/>
    </source>
</evidence>
<dbReference type="InterPro" id="IPR027417">
    <property type="entry name" value="P-loop_NTPase"/>
</dbReference>
<evidence type="ECO:0000256" key="2">
    <source>
        <dbReference type="ARBA" id="ARBA00022741"/>
    </source>
</evidence>
<dbReference type="GeneID" id="58229463"/>
<evidence type="ECO:0000259" key="5">
    <source>
        <dbReference type="PROSITE" id="PS00662"/>
    </source>
</evidence>
<dbReference type="InterPro" id="IPR037257">
    <property type="entry name" value="T2SS_E_N_sf"/>
</dbReference>
<dbReference type="SUPFAM" id="SSF160246">
    <property type="entry name" value="EspE N-terminal domain-like"/>
    <property type="match status" value="1"/>
</dbReference>
<dbReference type="PATRIC" id="fig|151081.8.peg.3319"/>